<name>A0A0C2D4N1_9BACT</name>
<feature type="binding site" evidence="7">
    <location>
        <begin position="183"/>
        <end position="184"/>
    </location>
    <ligand>
        <name>substrate</name>
    </ligand>
</feature>
<feature type="active site" description="Proton donor/acceptor" evidence="7">
    <location>
        <position position="66"/>
    </location>
</feature>
<comment type="caution">
    <text evidence="8">The sequence shown here is derived from an EMBL/GenBank/DDBJ whole genome shotgun (WGS) entry which is preliminary data.</text>
</comment>
<sequence length="266" mass="28041">MFDSGVGGLTVLAALRERLPNERFLYLGDTARLPYGSKSPDTVRRYARQAAGKLVERGVKLLVLACNTASAVAVDDLIQAFAPLPVIGVVEPGAAAACAATRSGHVLITGTEGTVSGGAYQRAMLARRPELKIDAVACPMFVALAEEGWIEGPIPEAVARRYLELELAGPERTRVDTVVLGCTHFPVLRGVLERVCGGAVRFVDSAQTTAAVVAEVLAREGLANPNTDGTARVRLLATDAPERFARVGSVFLGHPLASSEVELVDL</sequence>
<evidence type="ECO:0000256" key="5">
    <source>
        <dbReference type="ARBA" id="ARBA00023235"/>
    </source>
</evidence>
<dbReference type="EMBL" id="JMCC02000061">
    <property type="protein sequence ID" value="KIG15042.1"/>
    <property type="molecule type" value="Genomic_DNA"/>
</dbReference>
<evidence type="ECO:0000256" key="3">
    <source>
        <dbReference type="ARBA" id="ARBA00022960"/>
    </source>
</evidence>
<keyword evidence="6 7" id="KW-0961">Cell wall biogenesis/degradation</keyword>
<organism evidence="8 9">
    <name type="scientific">Enhygromyxa salina</name>
    <dbReference type="NCBI Taxonomy" id="215803"/>
    <lineage>
        <taxon>Bacteria</taxon>
        <taxon>Pseudomonadati</taxon>
        <taxon>Myxococcota</taxon>
        <taxon>Polyangia</taxon>
        <taxon>Nannocystales</taxon>
        <taxon>Nannocystaceae</taxon>
        <taxon>Enhygromyxa</taxon>
    </lineage>
</organism>
<dbReference type="GO" id="GO:0008881">
    <property type="term" value="F:glutamate racemase activity"/>
    <property type="evidence" value="ECO:0007669"/>
    <property type="project" value="UniProtKB-UniRule"/>
</dbReference>
<evidence type="ECO:0000313" key="8">
    <source>
        <dbReference type="EMBL" id="KIG15042.1"/>
    </source>
</evidence>
<evidence type="ECO:0000256" key="2">
    <source>
        <dbReference type="ARBA" id="ARBA00013090"/>
    </source>
</evidence>
<evidence type="ECO:0000256" key="4">
    <source>
        <dbReference type="ARBA" id="ARBA00022984"/>
    </source>
</evidence>
<evidence type="ECO:0000313" key="9">
    <source>
        <dbReference type="Proteomes" id="UP000031599"/>
    </source>
</evidence>
<keyword evidence="3 7" id="KW-0133">Cell shape</keyword>
<keyword evidence="4 7" id="KW-0573">Peptidoglycan synthesis</keyword>
<accession>A0A0C2D4N1</accession>
<evidence type="ECO:0000256" key="7">
    <source>
        <dbReference type="HAMAP-Rule" id="MF_00258"/>
    </source>
</evidence>
<dbReference type="Gene3D" id="3.40.50.1860">
    <property type="match status" value="2"/>
</dbReference>
<dbReference type="AlphaFoldDB" id="A0A0C2D4N1"/>
<dbReference type="InterPro" id="IPR004391">
    <property type="entry name" value="Glu_race"/>
</dbReference>
<feature type="binding site" evidence="7">
    <location>
        <begin position="67"/>
        <end position="68"/>
    </location>
    <ligand>
        <name>substrate</name>
    </ligand>
</feature>
<dbReference type="Proteomes" id="UP000031599">
    <property type="component" value="Unassembled WGS sequence"/>
</dbReference>
<reference evidence="8 9" key="1">
    <citation type="submission" date="2014-12" db="EMBL/GenBank/DDBJ databases">
        <title>Genome assembly of Enhygromyxa salina DSM 15201.</title>
        <authorList>
            <person name="Sharma G."/>
            <person name="Subramanian S."/>
        </authorList>
    </citation>
    <scope>NUCLEOTIDE SEQUENCE [LARGE SCALE GENOMIC DNA]</scope>
    <source>
        <strain evidence="8 9">DSM 15201</strain>
    </source>
</reference>
<dbReference type="InterPro" id="IPR033134">
    <property type="entry name" value="Asp/Glu_racemase_AS_2"/>
</dbReference>
<dbReference type="HAMAP" id="MF_00258">
    <property type="entry name" value="Glu_racemase"/>
    <property type="match status" value="1"/>
</dbReference>
<dbReference type="PANTHER" id="PTHR21198:SF2">
    <property type="entry name" value="GLUTAMATE RACEMASE"/>
    <property type="match status" value="1"/>
</dbReference>
<feature type="active site" description="Proton donor/acceptor" evidence="7">
    <location>
        <position position="182"/>
    </location>
</feature>
<dbReference type="SUPFAM" id="SSF53681">
    <property type="entry name" value="Aspartate/glutamate racemase"/>
    <property type="match status" value="2"/>
</dbReference>
<dbReference type="GO" id="GO:0009252">
    <property type="term" value="P:peptidoglycan biosynthetic process"/>
    <property type="evidence" value="ECO:0007669"/>
    <property type="project" value="UniProtKB-UniRule"/>
</dbReference>
<dbReference type="GO" id="GO:0008360">
    <property type="term" value="P:regulation of cell shape"/>
    <property type="evidence" value="ECO:0007669"/>
    <property type="project" value="UniProtKB-KW"/>
</dbReference>
<dbReference type="UniPathway" id="UPA00219"/>
<evidence type="ECO:0000256" key="1">
    <source>
        <dbReference type="ARBA" id="ARBA00001602"/>
    </source>
</evidence>
<dbReference type="NCBIfam" id="TIGR00067">
    <property type="entry name" value="glut_race"/>
    <property type="match status" value="1"/>
</dbReference>
<dbReference type="PANTHER" id="PTHR21198">
    <property type="entry name" value="GLUTAMATE RACEMASE"/>
    <property type="match status" value="1"/>
</dbReference>
<protein>
    <recommendedName>
        <fullName evidence="2 7">Glutamate racemase</fullName>
        <ecNumber evidence="2 7">5.1.1.3</ecNumber>
    </recommendedName>
</protein>
<comment type="catalytic activity">
    <reaction evidence="1 7">
        <text>L-glutamate = D-glutamate</text>
        <dbReference type="Rhea" id="RHEA:12813"/>
        <dbReference type="ChEBI" id="CHEBI:29985"/>
        <dbReference type="ChEBI" id="CHEBI:29986"/>
        <dbReference type="EC" id="5.1.1.3"/>
    </reaction>
</comment>
<evidence type="ECO:0000256" key="6">
    <source>
        <dbReference type="ARBA" id="ARBA00023316"/>
    </source>
</evidence>
<dbReference type="EC" id="5.1.1.3" evidence="2 7"/>
<comment type="pathway">
    <text evidence="7">Cell wall biogenesis; peptidoglycan biosynthesis.</text>
</comment>
<proteinExistence type="inferred from homology"/>
<feature type="binding site" evidence="7">
    <location>
        <begin position="3"/>
        <end position="4"/>
    </location>
    <ligand>
        <name>substrate</name>
    </ligand>
</feature>
<dbReference type="InterPro" id="IPR015942">
    <property type="entry name" value="Asp/Glu/hydantoin_racemase"/>
</dbReference>
<dbReference type="FunFam" id="3.40.50.1860:FF:000001">
    <property type="entry name" value="Glutamate racemase"/>
    <property type="match status" value="1"/>
</dbReference>
<comment type="function">
    <text evidence="7">Provides the (R)-glutamate required for cell wall biosynthesis.</text>
</comment>
<dbReference type="Pfam" id="PF01177">
    <property type="entry name" value="Asp_Glu_race"/>
    <property type="match status" value="1"/>
</dbReference>
<dbReference type="InterPro" id="IPR018187">
    <property type="entry name" value="Asp/Glu_racemase_AS_1"/>
</dbReference>
<comment type="similarity">
    <text evidence="7">Belongs to the aspartate/glutamate racemases family.</text>
</comment>
<feature type="binding site" evidence="7">
    <location>
        <begin position="35"/>
        <end position="36"/>
    </location>
    <ligand>
        <name>substrate</name>
    </ligand>
</feature>
<dbReference type="GO" id="GO:0071555">
    <property type="term" value="P:cell wall organization"/>
    <property type="evidence" value="ECO:0007669"/>
    <property type="project" value="UniProtKB-KW"/>
</dbReference>
<keyword evidence="5 7" id="KW-0413">Isomerase</keyword>
<dbReference type="PROSITE" id="PS00923">
    <property type="entry name" value="ASP_GLU_RACEMASE_1"/>
    <property type="match status" value="1"/>
</dbReference>
<dbReference type="PROSITE" id="PS00924">
    <property type="entry name" value="ASP_GLU_RACEMASE_2"/>
    <property type="match status" value="1"/>
</dbReference>
<gene>
    <name evidence="7" type="primary">murI</name>
    <name evidence="8" type="ORF">DB30_06074</name>
</gene>
<dbReference type="InterPro" id="IPR001920">
    <property type="entry name" value="Asp/Glu_race"/>
</dbReference>